<sequence>MKFPKIKEKVEIFIDWDEDNFNSSMSSSDILIAWNFPTSNLKKISPNLKWIHCISAGIEHLLPLDWMFEGLILTNNSGVHSKKAGEYGLMSVLMLQNHLPKIITNQKNKKFVSLFSNPIAGKTVVVVGTGALGGSMIKLLAPLGAKIIGVNKKGGNVEGCLKVVTTDKIDSVLPEADFLYLALPETPETKNLINRKRLDLLRSSCGIVNIGRQSTMDYDILCEKLYKNELAGAILDVFTPEPIESNSKLWDTPNLVITPHVSADDGESYVRLTLELFIKNLELFIANKPLVNQIDKKLGY</sequence>
<evidence type="ECO:0000259" key="3">
    <source>
        <dbReference type="Pfam" id="PF02826"/>
    </source>
</evidence>
<organism evidence="4">
    <name type="scientific">marine metagenome</name>
    <dbReference type="NCBI Taxonomy" id="408172"/>
    <lineage>
        <taxon>unclassified sequences</taxon>
        <taxon>metagenomes</taxon>
        <taxon>ecological metagenomes</taxon>
    </lineage>
</organism>
<dbReference type="SUPFAM" id="SSF52283">
    <property type="entry name" value="Formate/glycerate dehydrogenase catalytic domain-like"/>
    <property type="match status" value="1"/>
</dbReference>
<reference evidence="4" key="1">
    <citation type="submission" date="2018-05" db="EMBL/GenBank/DDBJ databases">
        <authorList>
            <person name="Lanie J.A."/>
            <person name="Ng W.-L."/>
            <person name="Kazmierczak K.M."/>
            <person name="Andrzejewski T.M."/>
            <person name="Davidsen T.M."/>
            <person name="Wayne K.J."/>
            <person name="Tettelin H."/>
            <person name="Glass J.I."/>
            <person name="Rusch D."/>
            <person name="Podicherti R."/>
            <person name="Tsui H.-C.T."/>
            <person name="Winkler M.E."/>
        </authorList>
    </citation>
    <scope>NUCLEOTIDE SEQUENCE</scope>
</reference>
<dbReference type="InterPro" id="IPR006140">
    <property type="entry name" value="D-isomer_DH_NAD-bd"/>
</dbReference>
<feature type="domain" description="D-isomer specific 2-hydroxyacid dehydrogenase NAD-binding" evidence="3">
    <location>
        <begin position="90"/>
        <end position="262"/>
    </location>
</feature>
<dbReference type="EMBL" id="UINC01053192">
    <property type="protein sequence ID" value="SVB69416.1"/>
    <property type="molecule type" value="Genomic_DNA"/>
</dbReference>
<accession>A0A382G277</accession>
<dbReference type="GO" id="GO:0016491">
    <property type="term" value="F:oxidoreductase activity"/>
    <property type="evidence" value="ECO:0007669"/>
    <property type="project" value="UniProtKB-KW"/>
</dbReference>
<keyword evidence="2" id="KW-0520">NAD</keyword>
<gene>
    <name evidence="4" type="ORF">METZ01_LOCUS222270</name>
</gene>
<dbReference type="SUPFAM" id="SSF51735">
    <property type="entry name" value="NAD(P)-binding Rossmann-fold domains"/>
    <property type="match status" value="1"/>
</dbReference>
<evidence type="ECO:0000256" key="1">
    <source>
        <dbReference type="ARBA" id="ARBA00023002"/>
    </source>
</evidence>
<dbReference type="PANTHER" id="PTHR43333">
    <property type="entry name" value="2-HACID_DH_C DOMAIN-CONTAINING PROTEIN"/>
    <property type="match status" value="1"/>
</dbReference>
<dbReference type="InterPro" id="IPR036291">
    <property type="entry name" value="NAD(P)-bd_dom_sf"/>
</dbReference>
<dbReference type="AlphaFoldDB" id="A0A382G277"/>
<evidence type="ECO:0000256" key="2">
    <source>
        <dbReference type="ARBA" id="ARBA00023027"/>
    </source>
</evidence>
<dbReference type="Pfam" id="PF02826">
    <property type="entry name" value="2-Hacid_dh_C"/>
    <property type="match status" value="1"/>
</dbReference>
<dbReference type="Gene3D" id="3.40.50.720">
    <property type="entry name" value="NAD(P)-binding Rossmann-like Domain"/>
    <property type="match status" value="2"/>
</dbReference>
<protein>
    <recommendedName>
        <fullName evidence="3">D-isomer specific 2-hydroxyacid dehydrogenase NAD-binding domain-containing protein</fullName>
    </recommendedName>
</protein>
<proteinExistence type="predicted"/>
<dbReference type="CDD" id="cd05300">
    <property type="entry name" value="2-Hacid_dh_1"/>
    <property type="match status" value="1"/>
</dbReference>
<name>A0A382G277_9ZZZZ</name>
<dbReference type="PANTHER" id="PTHR43333:SF1">
    <property type="entry name" value="D-ISOMER SPECIFIC 2-HYDROXYACID DEHYDROGENASE NAD-BINDING DOMAIN-CONTAINING PROTEIN"/>
    <property type="match status" value="1"/>
</dbReference>
<keyword evidence="1" id="KW-0560">Oxidoreductase</keyword>
<evidence type="ECO:0000313" key="4">
    <source>
        <dbReference type="EMBL" id="SVB69416.1"/>
    </source>
</evidence>
<dbReference type="GO" id="GO:0051287">
    <property type="term" value="F:NAD binding"/>
    <property type="evidence" value="ECO:0007669"/>
    <property type="project" value="InterPro"/>
</dbReference>